<dbReference type="InterPro" id="IPR011250">
    <property type="entry name" value="OMP/PagP_B-barrel"/>
</dbReference>
<dbReference type="RefSeq" id="WP_160683566.1">
    <property type="nucleotide sequence ID" value="NZ_WTYW01000003.1"/>
</dbReference>
<evidence type="ECO:0000256" key="2">
    <source>
        <dbReference type="ARBA" id="ARBA00022729"/>
    </source>
</evidence>
<comment type="subcellular location">
    <subcellularLocation>
        <location evidence="1">Membrane</location>
    </subcellularLocation>
</comment>
<dbReference type="PANTHER" id="PTHR34001">
    <property type="entry name" value="BLL7405 PROTEIN"/>
    <property type="match status" value="1"/>
</dbReference>
<comment type="caution">
    <text evidence="7">The sequence shown here is derived from an EMBL/GenBank/DDBJ whole genome shotgun (WGS) entry which is preliminary data.</text>
</comment>
<dbReference type="GO" id="GO:0016020">
    <property type="term" value="C:membrane"/>
    <property type="evidence" value="ECO:0007669"/>
    <property type="project" value="UniProtKB-SubCell"/>
</dbReference>
<dbReference type="InterPro" id="IPR027385">
    <property type="entry name" value="Beta-barrel_OMP"/>
</dbReference>
<keyword evidence="8" id="KW-1185">Reference proteome</keyword>
<sequence>MKRILIGAGLCLASTPALAQEHEAMEGFRAEALVGYDRIDLSIDEEADADGNTDDIYYGGAIGYDIVTNGFLLGVEGEIGTSGHDAEEPYFDVIDGQEVNGTISLSDGLNWYVGGRIGTVAFDRTLFYAKAGYASTTLDLDLEGTVDGEPGSADIDINFGGIRLGAGVEQSFGRAYGKLEYRYTSYSDGHVDYDGTSVDIGDELDGIDLERHQIVAGVGFRF</sequence>
<evidence type="ECO:0000256" key="4">
    <source>
        <dbReference type="ARBA" id="ARBA00038306"/>
    </source>
</evidence>
<dbReference type="EMBL" id="WTYW01000003">
    <property type="protein sequence ID" value="MXO86496.1"/>
    <property type="molecule type" value="Genomic_DNA"/>
</dbReference>
<keyword evidence="3" id="KW-0472">Membrane</keyword>
<keyword evidence="2 5" id="KW-0732">Signal</keyword>
<evidence type="ECO:0000256" key="1">
    <source>
        <dbReference type="ARBA" id="ARBA00004370"/>
    </source>
</evidence>
<dbReference type="Gene3D" id="2.40.160.20">
    <property type="match status" value="1"/>
</dbReference>
<comment type="similarity">
    <text evidence="4">Belongs to the Omp25/RopB family.</text>
</comment>
<dbReference type="AlphaFoldDB" id="A0A844ZH77"/>
<reference evidence="7 8" key="1">
    <citation type="submission" date="2019-12" db="EMBL/GenBank/DDBJ databases">
        <title>Genomic-based taxomic classification of the family Erythrobacteraceae.</title>
        <authorList>
            <person name="Xu L."/>
        </authorList>
    </citation>
    <scope>NUCLEOTIDE SEQUENCE [LARGE SCALE GENOMIC DNA]</scope>
    <source>
        <strain evidence="7 8">MCCC 1A09962</strain>
    </source>
</reference>
<evidence type="ECO:0000259" key="6">
    <source>
        <dbReference type="Pfam" id="PF13505"/>
    </source>
</evidence>
<evidence type="ECO:0000313" key="7">
    <source>
        <dbReference type="EMBL" id="MXO86496.1"/>
    </source>
</evidence>
<evidence type="ECO:0000313" key="8">
    <source>
        <dbReference type="Proteomes" id="UP000433104"/>
    </source>
</evidence>
<proteinExistence type="inferred from homology"/>
<dbReference type="SUPFAM" id="SSF56925">
    <property type="entry name" value="OMPA-like"/>
    <property type="match status" value="1"/>
</dbReference>
<accession>A0A844ZH77</accession>
<protein>
    <recommendedName>
        <fullName evidence="6">Outer membrane protein beta-barrel domain-containing protein</fullName>
    </recommendedName>
</protein>
<organism evidence="7 8">
    <name type="scientific">Parapontixanthobacter aurantiacus</name>
    <dbReference type="NCBI Taxonomy" id="1463599"/>
    <lineage>
        <taxon>Bacteria</taxon>
        <taxon>Pseudomonadati</taxon>
        <taxon>Pseudomonadota</taxon>
        <taxon>Alphaproteobacteria</taxon>
        <taxon>Sphingomonadales</taxon>
        <taxon>Erythrobacteraceae</taxon>
        <taxon>Parapontixanthobacter</taxon>
    </lineage>
</organism>
<dbReference type="Proteomes" id="UP000433104">
    <property type="component" value="Unassembled WGS sequence"/>
</dbReference>
<dbReference type="InterPro" id="IPR051692">
    <property type="entry name" value="OMP-like"/>
</dbReference>
<name>A0A844ZH77_9SPHN</name>
<feature type="domain" description="Outer membrane protein beta-barrel" evidence="6">
    <location>
        <begin position="10"/>
        <end position="222"/>
    </location>
</feature>
<dbReference type="OrthoDB" id="8222426at2"/>
<dbReference type="Pfam" id="PF13505">
    <property type="entry name" value="OMP_b-brl"/>
    <property type="match status" value="1"/>
</dbReference>
<feature type="chain" id="PRO_5032552842" description="Outer membrane protein beta-barrel domain-containing protein" evidence="5">
    <location>
        <begin position="20"/>
        <end position="222"/>
    </location>
</feature>
<evidence type="ECO:0000256" key="3">
    <source>
        <dbReference type="ARBA" id="ARBA00023136"/>
    </source>
</evidence>
<dbReference type="PANTHER" id="PTHR34001:SF3">
    <property type="entry name" value="BLL7405 PROTEIN"/>
    <property type="match status" value="1"/>
</dbReference>
<evidence type="ECO:0000256" key="5">
    <source>
        <dbReference type="SAM" id="SignalP"/>
    </source>
</evidence>
<feature type="signal peptide" evidence="5">
    <location>
        <begin position="1"/>
        <end position="19"/>
    </location>
</feature>
<gene>
    <name evidence="7" type="ORF">GRI38_10715</name>
</gene>